<evidence type="ECO:0000256" key="4">
    <source>
        <dbReference type="ARBA" id="ARBA00022598"/>
    </source>
</evidence>
<dbReference type="GO" id="GO:0006099">
    <property type="term" value="P:tricarboxylic acid cycle"/>
    <property type="evidence" value="ECO:0007669"/>
    <property type="project" value="UniProtKB-UniRule"/>
</dbReference>
<dbReference type="GO" id="GO:0000287">
    <property type="term" value="F:magnesium ion binding"/>
    <property type="evidence" value="ECO:0007669"/>
    <property type="project" value="UniProtKB-UniRule"/>
</dbReference>
<keyword evidence="10" id="KW-1133">Transmembrane helix</keyword>
<dbReference type="Gene3D" id="3.30.470.20">
    <property type="entry name" value="ATP-grasp fold, B domain"/>
    <property type="match status" value="1"/>
</dbReference>
<dbReference type="GO" id="GO:0005524">
    <property type="term" value="F:ATP binding"/>
    <property type="evidence" value="ECO:0007669"/>
    <property type="project" value="UniProtKB-UniRule"/>
</dbReference>
<comment type="similarity">
    <text evidence="8">Belongs to the succinate/malate CoA ligase beta subunit family.</text>
</comment>
<dbReference type="FunFam" id="3.40.50.261:FF:000001">
    <property type="entry name" value="Succinate--CoA ligase [ADP-forming] subunit beta"/>
    <property type="match status" value="1"/>
</dbReference>
<dbReference type="EC" id="6.2.1.5" evidence="8"/>
<comment type="caution">
    <text evidence="12">The sequence shown here is derived from an EMBL/GenBank/DDBJ whole genome shotgun (WGS) entry which is preliminary data.</text>
</comment>
<evidence type="ECO:0000256" key="1">
    <source>
        <dbReference type="ARBA" id="ARBA00005064"/>
    </source>
</evidence>
<keyword evidence="10" id="KW-0472">Membrane</keyword>
<feature type="binding site" evidence="8">
    <location>
        <begin position="82"/>
        <end position="84"/>
    </location>
    <ligand>
        <name>ATP</name>
        <dbReference type="ChEBI" id="CHEBI:30616"/>
    </ligand>
</feature>
<dbReference type="InterPro" id="IPR005809">
    <property type="entry name" value="Succ_CoA_ligase-like_bsu"/>
</dbReference>
<evidence type="ECO:0000256" key="2">
    <source>
        <dbReference type="ARBA" id="ARBA00011412"/>
    </source>
</evidence>
<evidence type="ECO:0000256" key="8">
    <source>
        <dbReference type="HAMAP-Rule" id="MF_03219"/>
    </source>
</evidence>
<feature type="binding site" evidence="8">
    <location>
        <position position="297"/>
    </location>
    <ligand>
        <name>Mg(2+)</name>
        <dbReference type="ChEBI" id="CHEBI:18420"/>
    </ligand>
</feature>
<evidence type="ECO:0000313" key="13">
    <source>
        <dbReference type="Proteomes" id="UP001420932"/>
    </source>
</evidence>
<accession>A0AAP0HGH2</accession>
<keyword evidence="6 8" id="KW-0547">Nucleotide-binding</keyword>
<dbReference type="InterPro" id="IPR013650">
    <property type="entry name" value="ATP-grasp_succ-CoA_synth-type"/>
</dbReference>
<keyword evidence="5 8" id="KW-0479">Metal-binding</keyword>
<dbReference type="Pfam" id="PF00549">
    <property type="entry name" value="Ligase_CoA"/>
    <property type="match status" value="1"/>
</dbReference>
<feature type="binding site" evidence="8">
    <location>
        <position position="311"/>
    </location>
    <ligand>
        <name>Mg(2+)</name>
        <dbReference type="ChEBI" id="CHEBI:18420"/>
    </ligand>
</feature>
<proteinExistence type="inferred from homology"/>
<dbReference type="SUPFAM" id="SSF52210">
    <property type="entry name" value="Succinyl-CoA synthetase domains"/>
    <property type="match status" value="2"/>
</dbReference>
<dbReference type="InterPro" id="IPR016102">
    <property type="entry name" value="Succinyl-CoA_synth-like"/>
</dbReference>
<feature type="binding site" evidence="8">
    <location>
        <position position="75"/>
    </location>
    <ligand>
        <name>ATP</name>
        <dbReference type="ChEBI" id="CHEBI:30616"/>
    </ligand>
</feature>
<dbReference type="InterPro" id="IPR013815">
    <property type="entry name" value="ATP_grasp_subdomain_1"/>
</dbReference>
<dbReference type="FunFam" id="3.30.470.20:FF:000002">
    <property type="entry name" value="Succinate--CoA ligase [ADP-forming] subunit beta"/>
    <property type="match status" value="1"/>
</dbReference>
<reference evidence="12 13" key="1">
    <citation type="submission" date="2024-01" db="EMBL/GenBank/DDBJ databases">
        <title>Genome assemblies of Stephania.</title>
        <authorList>
            <person name="Yang L."/>
        </authorList>
    </citation>
    <scope>NUCLEOTIDE SEQUENCE [LARGE SCALE GENOMIC DNA]</scope>
    <source>
        <strain evidence="12">YNDBR</strain>
        <tissue evidence="12">Leaf</tissue>
    </source>
</reference>
<evidence type="ECO:0000256" key="5">
    <source>
        <dbReference type="ARBA" id="ARBA00022723"/>
    </source>
</evidence>
<evidence type="ECO:0000256" key="7">
    <source>
        <dbReference type="ARBA" id="ARBA00022842"/>
    </source>
</evidence>
<evidence type="ECO:0000256" key="9">
    <source>
        <dbReference type="PROSITE-ProRule" id="PRU00409"/>
    </source>
</evidence>
<dbReference type="PROSITE" id="PS01217">
    <property type="entry name" value="SUCCINYL_COA_LIG_3"/>
    <property type="match status" value="1"/>
</dbReference>
<keyword evidence="4 8" id="KW-0436">Ligase</keyword>
<comment type="function">
    <text evidence="8">Succinyl-CoA synthetase functions in the citric acid cycle (TCA), coupling the hydrolysis of succinyl-CoA to the synthesis of ATP and thus represents the only step of substrate-level phosphorylation in the TCA. The beta subunit provides nucleotide specificity of the enzyme and binds the substrate succinate, while the binding sites for coenzyme A and phosphate are found in the alpha subunit.</text>
</comment>
<name>A0AAP0HGH2_9MAGN</name>
<dbReference type="Gene3D" id="3.40.50.261">
    <property type="entry name" value="Succinyl-CoA synthetase domains"/>
    <property type="match status" value="2"/>
</dbReference>
<feature type="binding site" evidence="8">
    <location>
        <position position="205"/>
    </location>
    <ligand>
        <name>ATP</name>
        <dbReference type="ChEBI" id="CHEBI:30616"/>
    </ligand>
</feature>
<comment type="catalytic activity">
    <reaction evidence="8">
        <text>succinate + ATP + CoA = succinyl-CoA + ADP + phosphate</text>
        <dbReference type="Rhea" id="RHEA:17661"/>
        <dbReference type="ChEBI" id="CHEBI:30031"/>
        <dbReference type="ChEBI" id="CHEBI:30616"/>
        <dbReference type="ChEBI" id="CHEBI:43474"/>
        <dbReference type="ChEBI" id="CHEBI:57287"/>
        <dbReference type="ChEBI" id="CHEBI:57292"/>
        <dbReference type="ChEBI" id="CHEBI:456216"/>
        <dbReference type="EC" id="6.2.1.5"/>
    </reaction>
</comment>
<evidence type="ECO:0000259" key="11">
    <source>
        <dbReference type="PROSITE" id="PS50975"/>
    </source>
</evidence>
<keyword evidence="13" id="KW-1185">Reference proteome</keyword>
<keyword evidence="8 9" id="KW-0067">ATP-binding</keyword>
<keyword evidence="8" id="KW-0496">Mitochondrion</keyword>
<evidence type="ECO:0000256" key="3">
    <source>
        <dbReference type="ARBA" id="ARBA00022532"/>
    </source>
</evidence>
<dbReference type="InterPro" id="IPR017866">
    <property type="entry name" value="Succ-CoA_synthase_bsu_CS"/>
</dbReference>
<dbReference type="HAMAP" id="MF_00558">
    <property type="entry name" value="Succ_CoA_beta"/>
    <property type="match status" value="1"/>
</dbReference>
<dbReference type="EMBL" id="JBBNAF010000013">
    <property type="protein sequence ID" value="KAK9087538.1"/>
    <property type="molecule type" value="Genomic_DNA"/>
</dbReference>
<feature type="binding site" evidence="8">
    <location>
        <position position="362"/>
    </location>
    <ligand>
        <name>substrate</name>
        <note>ligand shared with subunit alpha</note>
    </ligand>
</feature>
<dbReference type="Proteomes" id="UP001420932">
    <property type="component" value="Unassembled WGS sequence"/>
</dbReference>
<sequence length="499" mass="53281">MVRGLLAKIASKSLSVAGKWQQQQLRRLNIHEYQGAELMAKYGINVPKGVAISSLEEARKAISDVFPNEKELVVKSQVLAGGRGLGTFKSGLKGGVHIVKTNEVEDIAGIVQFEAAPHDREFGITILGFYLSAVAFSALFKIPLQSAVITGAKRKLVIYFVTLGALLFDKFVVTGKMLGQILVTKQTGPQGKIVYLCEKLSLVNEMYFAITLDRTSAGPLIISCSKGGTSIEDLAEKYPDMIIKVPVDVFEGITDEDAAKVVDGLSPKVADRNASIEQVKKLYELFCKSDCTLLEINPLAETSDNKLVAADAKLNFDDNAAFRQKDVFALRDPSQEDPREVAASKADLNYIGLDGEIGCMVNGAGLAMATMDIIKLHGGTPANFLDVGGNASEGQVVEAFKILTSDDKVKAILVNIFGGIMKCDVIASGIVNAAKQCDVIASGIVNAAKQVALKVPVVVRLEGTNVDQGKRILKESGMTLITAEDLDDAAEKAVKAAAS</sequence>
<dbReference type="Gene3D" id="3.30.1490.20">
    <property type="entry name" value="ATP-grasp fold, A domain"/>
    <property type="match status" value="1"/>
</dbReference>
<comment type="cofactor">
    <cofactor evidence="8">
        <name>Mg(2+)</name>
        <dbReference type="ChEBI" id="CHEBI:18420"/>
    </cofactor>
    <text evidence="8">Binds 1 Mg(2+) ion per subunit.</text>
</comment>
<dbReference type="SUPFAM" id="SSF56059">
    <property type="entry name" value="Glutathione synthetase ATP-binding domain-like"/>
    <property type="match status" value="2"/>
</dbReference>
<dbReference type="Pfam" id="PF08442">
    <property type="entry name" value="ATP-grasp_2"/>
    <property type="match status" value="2"/>
</dbReference>
<evidence type="ECO:0000256" key="10">
    <source>
        <dbReference type="SAM" id="Phobius"/>
    </source>
</evidence>
<protein>
    <recommendedName>
        <fullName evidence="8">Succinate--CoA ligase [ADP-forming] subunit beta, mitochondrial</fullName>
        <ecNumber evidence="8">6.2.1.5</ecNumber>
    </recommendedName>
    <alternativeName>
        <fullName evidence="8">Succinyl-CoA synthetase beta chain</fullName>
        <shortName evidence="8">SCS-beta</shortName>
    </alternativeName>
</protein>
<gene>
    <name evidence="12" type="ORF">Syun_029932</name>
</gene>
<dbReference type="GO" id="GO:0005739">
    <property type="term" value="C:mitochondrion"/>
    <property type="evidence" value="ECO:0007669"/>
    <property type="project" value="UniProtKB-SubCell"/>
</dbReference>
<dbReference type="GO" id="GO:0042709">
    <property type="term" value="C:succinate-CoA ligase complex"/>
    <property type="evidence" value="ECO:0007669"/>
    <property type="project" value="TreeGrafter"/>
</dbReference>
<keyword evidence="10" id="KW-0812">Transmembrane</keyword>
<comment type="pathway">
    <text evidence="1 8">Carbohydrate metabolism; tricarboxylic acid cycle; succinate from succinyl-CoA (ligase route): step 1/1.</text>
</comment>
<dbReference type="GO" id="GO:0006104">
    <property type="term" value="P:succinyl-CoA metabolic process"/>
    <property type="evidence" value="ECO:0007669"/>
    <property type="project" value="TreeGrafter"/>
</dbReference>
<dbReference type="InterPro" id="IPR011761">
    <property type="entry name" value="ATP-grasp"/>
</dbReference>
<keyword evidence="3 8" id="KW-0816">Tricarboxylic acid cycle</keyword>
<feature type="domain" description="ATP-grasp" evidence="11">
    <location>
        <begin position="36"/>
        <end position="85"/>
    </location>
</feature>
<feature type="transmembrane region" description="Helical" evidence="10">
    <location>
        <begin position="122"/>
        <end position="144"/>
    </location>
</feature>
<evidence type="ECO:0000256" key="6">
    <source>
        <dbReference type="ARBA" id="ARBA00022741"/>
    </source>
</evidence>
<dbReference type="PANTHER" id="PTHR11815">
    <property type="entry name" value="SUCCINYL-COA SYNTHETASE BETA CHAIN"/>
    <property type="match status" value="1"/>
</dbReference>
<dbReference type="InterPro" id="IPR005811">
    <property type="entry name" value="SUCC_ACL_C"/>
</dbReference>
<keyword evidence="7 8" id="KW-0460">Magnesium</keyword>
<feature type="binding site" evidence="8">
    <location>
        <begin position="419"/>
        <end position="421"/>
    </location>
    <ligand>
        <name>substrate</name>
        <note>ligand shared with subunit alpha</note>
    </ligand>
</feature>
<comment type="subunit">
    <text evidence="2">Heterooctamer of 4 alpha and 4 beta chains.</text>
</comment>
<dbReference type="PANTHER" id="PTHR11815:SF10">
    <property type="entry name" value="SUCCINATE--COA LIGASE [GDP-FORMING] SUBUNIT BETA, MITOCHONDRIAL"/>
    <property type="match status" value="1"/>
</dbReference>
<dbReference type="AlphaFoldDB" id="A0AAP0HGH2"/>
<dbReference type="GO" id="GO:0004775">
    <property type="term" value="F:succinate-CoA ligase (ADP-forming) activity"/>
    <property type="evidence" value="ECO:0007669"/>
    <property type="project" value="UniProtKB-UniRule"/>
</dbReference>
<comment type="subunit">
    <text evidence="8">Heterodimer of an alpha and a beta subunit.</text>
</comment>
<organism evidence="12 13">
    <name type="scientific">Stephania yunnanensis</name>
    <dbReference type="NCBI Taxonomy" id="152371"/>
    <lineage>
        <taxon>Eukaryota</taxon>
        <taxon>Viridiplantae</taxon>
        <taxon>Streptophyta</taxon>
        <taxon>Embryophyta</taxon>
        <taxon>Tracheophyta</taxon>
        <taxon>Spermatophyta</taxon>
        <taxon>Magnoliopsida</taxon>
        <taxon>Ranunculales</taxon>
        <taxon>Menispermaceae</taxon>
        <taxon>Menispermoideae</taxon>
        <taxon>Cissampelideae</taxon>
        <taxon>Stephania</taxon>
    </lineage>
</organism>
<dbReference type="PROSITE" id="PS50975">
    <property type="entry name" value="ATP_GRASP"/>
    <property type="match status" value="1"/>
</dbReference>
<evidence type="ECO:0000313" key="12">
    <source>
        <dbReference type="EMBL" id="KAK9087538.1"/>
    </source>
</evidence>
<comment type="subcellular location">
    <subcellularLocation>
        <location evidence="8">Mitochondrion</location>
    </subcellularLocation>
</comment>
<feature type="transmembrane region" description="Helical" evidence="10">
    <location>
        <begin position="156"/>
        <end position="173"/>
    </location>
</feature>